<dbReference type="AlphaFoldDB" id="F0I1P2"/>
<gene>
    <name evidence="1" type="ORF">HMPREF9381_1283</name>
</gene>
<evidence type="ECO:0000313" key="2">
    <source>
        <dbReference type="Proteomes" id="UP000003332"/>
    </source>
</evidence>
<organism evidence="1 2">
    <name type="scientific">Streptococcus sanguinis SK72</name>
    <dbReference type="NCBI Taxonomy" id="888809"/>
    <lineage>
        <taxon>Bacteria</taxon>
        <taxon>Bacillati</taxon>
        <taxon>Bacillota</taxon>
        <taxon>Bacilli</taxon>
        <taxon>Lactobacillales</taxon>
        <taxon>Streptococcaceae</taxon>
        <taxon>Streptococcus</taxon>
    </lineage>
</organism>
<proteinExistence type="predicted"/>
<reference evidence="1 2" key="1">
    <citation type="submission" date="2011-02" db="EMBL/GenBank/DDBJ databases">
        <authorList>
            <person name="Muzny D."/>
            <person name="Qin X."/>
            <person name="Deng J."/>
            <person name="Jiang H."/>
            <person name="Liu Y."/>
            <person name="Qu J."/>
            <person name="Song X.-Z."/>
            <person name="Zhang L."/>
            <person name="Thornton R."/>
            <person name="Coyle M."/>
            <person name="Francisco L."/>
            <person name="Jackson L."/>
            <person name="Javaid M."/>
            <person name="Korchina V."/>
            <person name="Kovar C."/>
            <person name="Mata R."/>
            <person name="Mathew T."/>
            <person name="Ngo R."/>
            <person name="Nguyen L."/>
            <person name="Nguyen N."/>
            <person name="Okwuonu G."/>
            <person name="Ongeri F."/>
            <person name="Pham C."/>
            <person name="Simmons D."/>
            <person name="Wilczek-Boney K."/>
            <person name="Hale W."/>
            <person name="Jakkamsetti A."/>
            <person name="Pham P."/>
            <person name="Ruth R."/>
            <person name="San Lucas F."/>
            <person name="Warren J."/>
            <person name="Zhang J."/>
            <person name="Zhao Z."/>
            <person name="Zhou C."/>
            <person name="Zhu D."/>
            <person name="Lee S."/>
            <person name="Bess C."/>
            <person name="Blankenburg K."/>
            <person name="Forbes L."/>
            <person name="Fu Q."/>
            <person name="Gubbala S."/>
            <person name="Hirani K."/>
            <person name="Jayaseelan J.C."/>
            <person name="Lara F."/>
            <person name="Munidasa M."/>
            <person name="Palculict T."/>
            <person name="Patil S."/>
            <person name="Pu L.-L."/>
            <person name="Saada N."/>
            <person name="Tang L."/>
            <person name="Weissenberger G."/>
            <person name="Zhu Y."/>
            <person name="Hemphill L."/>
            <person name="Shang Y."/>
            <person name="Youmans B."/>
            <person name="Ayvaz T."/>
            <person name="Ross M."/>
            <person name="Santibanez J."/>
            <person name="Aqrawi P."/>
            <person name="Gross S."/>
            <person name="Joshi V."/>
            <person name="Fowler G."/>
            <person name="Nazareth L."/>
            <person name="Reid J."/>
            <person name="Worley K."/>
            <person name="Petrosino J."/>
            <person name="Highlander S."/>
            <person name="Gibbs R."/>
        </authorList>
    </citation>
    <scope>NUCLEOTIDE SEQUENCE [LARGE SCALE GENOMIC DNA]</scope>
    <source>
        <strain evidence="1 2">SK72</strain>
    </source>
</reference>
<dbReference type="Proteomes" id="UP000003332">
    <property type="component" value="Unassembled WGS sequence"/>
</dbReference>
<dbReference type="EMBL" id="AEXV01000007">
    <property type="protein sequence ID" value="EGD29770.1"/>
    <property type="molecule type" value="Genomic_DNA"/>
</dbReference>
<protein>
    <submittedName>
        <fullName evidence="1">Uncharacterized protein</fullName>
    </submittedName>
</protein>
<sequence length="104" mass="11891">MQIRGIIPLTKLNPPKEKHMMLYSNAEANLILEQARNRLTLLSKGFITLAQEQELDSVEQEDATQVQNLLTSIQEADMSGKMADMELQLIVEDTNRIWEEVSFT</sequence>
<comment type="caution">
    <text evidence="1">The sequence shown here is derived from an EMBL/GenBank/DDBJ whole genome shotgun (WGS) entry which is preliminary data.</text>
</comment>
<name>F0I1P2_STRSA</name>
<dbReference type="PATRIC" id="fig|888809.3.peg.1255"/>
<evidence type="ECO:0000313" key="1">
    <source>
        <dbReference type="EMBL" id="EGD29770.1"/>
    </source>
</evidence>
<dbReference type="HOGENOM" id="CLU_2248667_0_0_9"/>
<accession>F0I1P2</accession>